<evidence type="ECO:0000256" key="12">
    <source>
        <dbReference type="ARBA" id="ARBA00022990"/>
    </source>
</evidence>
<keyword evidence="13" id="KW-0175">Coiled coil</keyword>
<feature type="compositionally biased region" description="Basic and acidic residues" evidence="22">
    <location>
        <begin position="507"/>
        <end position="516"/>
    </location>
</feature>
<dbReference type="FunFam" id="2.30.30.40:FF:000029">
    <property type="entry name" value="myc box-dependent-interacting protein 1 isoform X2"/>
    <property type="match status" value="1"/>
</dbReference>
<keyword evidence="9" id="KW-0254">Endocytosis</keyword>
<dbReference type="PROSITE" id="PS51021">
    <property type="entry name" value="BAR"/>
    <property type="match status" value="1"/>
</dbReference>
<dbReference type="Gene3D" id="1.20.1270.60">
    <property type="entry name" value="Arfaptin homology (AH) domain/BAR domain"/>
    <property type="match status" value="1"/>
</dbReference>
<sequence>MGTRRTHASSAHLVRPRARPRALGSSVRVRRATARCAAAVCAMADPAGKGSAGVFAKNAKKRITRAQEKVLQKLGKADETKDEQFEQLILNFTKQNNEGTHLQKELKGYLLAVKAMHESSRRLSESLQEIYEPEWYGKDQVQIIAQHNDELWTDFHQKLVDQALLTLDTYLGQFPDIKARISKRGRKLVDYDSARHHLESLQSAKKKDEIKIAKPVLLLEKAAPQWCQGIIQAHMVAQTNLLKNQAEEDYLKAQKVFEEINIDLQEELPVLWSSRIGFYVNTFKNVAFLEENFHQEMTALNHDLTDIMIKLGEQHADKAFYIKGAPSDVGPLRIVEMPPSPPEPAGSDEAERTPDYLPTPGLASPSPSLPKSPSTGRRGPPVPPPPKLTPSKEMQQEAIFSLFDDNFAPDMDSTPQPKEETLLDFDFDPLKPDPVSIARSPSPMSQTLLWDLAWETTPEATKEADIITPVDISQPASPPQTDTMLTTDETRPDDEPLIQPESESEPEPEREIKPEPEPIVMETPVVEITASTPTPVESPEVTVMIPLSNEALAEVITDSSVTPATDDFPPGFLFKVQAQHDYTPLDADELQLNRGDTVLVVPFNTTDQDVGWLMGIKEADWLAHHTLDKLHGVFPENYTSRLE</sequence>
<evidence type="ECO:0000256" key="3">
    <source>
        <dbReference type="ARBA" id="ARBA00004496"/>
    </source>
</evidence>
<dbReference type="SMART" id="SM00721">
    <property type="entry name" value="BAR"/>
    <property type="match status" value="1"/>
</dbReference>
<feature type="region of interest" description="Disordered" evidence="22">
    <location>
        <begin position="465"/>
        <end position="516"/>
    </location>
</feature>
<dbReference type="PANTHER" id="PTHR46514">
    <property type="entry name" value="AMPHIPHYSIN"/>
    <property type="match status" value="1"/>
</dbReference>
<keyword evidence="14" id="KW-0472">Membrane</keyword>
<evidence type="ECO:0000256" key="18">
    <source>
        <dbReference type="ARBA" id="ARBA00077838"/>
    </source>
</evidence>
<evidence type="ECO:0000256" key="14">
    <source>
        <dbReference type="ARBA" id="ARBA00023136"/>
    </source>
</evidence>
<dbReference type="GO" id="GO:0005634">
    <property type="term" value="C:nucleus"/>
    <property type="evidence" value="ECO:0007669"/>
    <property type="project" value="UniProtKB-SubCell"/>
</dbReference>
<dbReference type="SUPFAM" id="SSF103657">
    <property type="entry name" value="BAR/IMD domain-like"/>
    <property type="match status" value="1"/>
</dbReference>
<evidence type="ECO:0000256" key="10">
    <source>
        <dbReference type="ARBA" id="ARBA00022753"/>
    </source>
</evidence>
<keyword evidence="8" id="KW-0597">Phosphoprotein</keyword>
<dbReference type="Ensembl" id="ENSEBUT00000026727.1">
    <property type="protein sequence ID" value="ENSEBUP00000026151.1"/>
    <property type="gene ID" value="ENSEBUG00000016114.1"/>
</dbReference>
<dbReference type="InterPro" id="IPR027267">
    <property type="entry name" value="AH/BAR_dom_sf"/>
</dbReference>
<dbReference type="GO" id="GO:0030154">
    <property type="term" value="P:cell differentiation"/>
    <property type="evidence" value="ECO:0007669"/>
    <property type="project" value="UniProtKB-KW"/>
</dbReference>
<dbReference type="SMART" id="SM00326">
    <property type="entry name" value="SH3"/>
    <property type="match status" value="1"/>
</dbReference>
<dbReference type="FunFam" id="1.20.1270.60:FF:000013">
    <property type="entry name" value="Amphiphysin isoform 2"/>
    <property type="match status" value="1"/>
</dbReference>
<accession>A0A8C4R705</accession>
<evidence type="ECO:0000256" key="11">
    <source>
        <dbReference type="ARBA" id="ARBA00022782"/>
    </source>
</evidence>
<evidence type="ECO:0000256" key="19">
    <source>
        <dbReference type="ARBA" id="ARBA00080400"/>
    </source>
</evidence>
<evidence type="ECO:0000256" key="1">
    <source>
        <dbReference type="ARBA" id="ARBA00004123"/>
    </source>
</evidence>
<dbReference type="PROSITE" id="PS50002">
    <property type="entry name" value="SH3"/>
    <property type="match status" value="1"/>
</dbReference>
<feature type="compositionally biased region" description="Low complexity" evidence="22">
    <location>
        <begin position="358"/>
        <end position="379"/>
    </location>
</feature>
<dbReference type="GO" id="GO:0030315">
    <property type="term" value="C:T-tubule"/>
    <property type="evidence" value="ECO:0007669"/>
    <property type="project" value="UniProtKB-SubCell"/>
</dbReference>
<feature type="region of interest" description="Disordered" evidence="22">
    <location>
        <begin position="332"/>
        <end position="392"/>
    </location>
</feature>
<reference evidence="25" key="1">
    <citation type="submission" date="2025-08" db="UniProtKB">
        <authorList>
            <consortium name="Ensembl"/>
        </authorList>
    </citation>
    <scope>IDENTIFICATION</scope>
</reference>
<evidence type="ECO:0000256" key="15">
    <source>
        <dbReference type="ARBA" id="ARBA00023242"/>
    </source>
</evidence>
<name>A0A8C4R705_EPTBU</name>
<comment type="subcellular location">
    <subcellularLocation>
        <location evidence="16">Cell membrane</location>
        <location evidence="16">Sarcolemma</location>
        <location evidence="16">T-tubule</location>
    </subcellularLocation>
    <subcellularLocation>
        <location evidence="3">Cytoplasm</location>
    </subcellularLocation>
    <subcellularLocation>
        <location evidence="2">Endosome</location>
    </subcellularLocation>
    <subcellularLocation>
        <location evidence="1">Nucleus</location>
    </subcellularLocation>
</comment>
<dbReference type="InterPro" id="IPR001452">
    <property type="entry name" value="SH3_domain"/>
</dbReference>
<evidence type="ECO:0000256" key="2">
    <source>
        <dbReference type="ARBA" id="ARBA00004177"/>
    </source>
</evidence>
<keyword evidence="5" id="KW-0217">Developmental protein</keyword>
<dbReference type="PANTHER" id="PTHR46514:SF3">
    <property type="entry name" value="AMPHIPHYSIN"/>
    <property type="match status" value="1"/>
</dbReference>
<keyword evidence="10" id="KW-0967">Endosome</keyword>
<evidence type="ECO:0000256" key="20">
    <source>
        <dbReference type="ARBA" id="ARBA00082834"/>
    </source>
</evidence>
<reference evidence="25" key="2">
    <citation type="submission" date="2025-09" db="UniProtKB">
        <authorList>
            <consortium name="Ensembl"/>
        </authorList>
    </citation>
    <scope>IDENTIFICATION</scope>
</reference>
<evidence type="ECO:0000256" key="7">
    <source>
        <dbReference type="ARBA" id="ARBA00022490"/>
    </source>
</evidence>
<evidence type="ECO:0000256" key="5">
    <source>
        <dbReference type="ARBA" id="ARBA00022473"/>
    </source>
</evidence>
<dbReference type="GO" id="GO:0005768">
    <property type="term" value="C:endosome"/>
    <property type="evidence" value="ECO:0007669"/>
    <property type="project" value="UniProtKB-SubCell"/>
</dbReference>
<feature type="domain" description="BAR" evidence="24">
    <location>
        <begin position="70"/>
        <end position="317"/>
    </location>
</feature>
<dbReference type="GO" id="GO:0051649">
    <property type="term" value="P:establishment of localization in cell"/>
    <property type="evidence" value="ECO:0007669"/>
    <property type="project" value="UniProtKB-ARBA"/>
</dbReference>
<dbReference type="AlphaFoldDB" id="A0A8C4R705"/>
<dbReference type="InterPro" id="IPR003005">
    <property type="entry name" value="Amphiphysin"/>
</dbReference>
<evidence type="ECO:0000256" key="16">
    <source>
        <dbReference type="ARBA" id="ARBA00024012"/>
    </source>
</evidence>
<dbReference type="GO" id="GO:0006897">
    <property type="term" value="P:endocytosis"/>
    <property type="evidence" value="ECO:0007669"/>
    <property type="project" value="UniProtKB-KW"/>
</dbReference>
<keyword evidence="6" id="KW-1003">Cell membrane</keyword>
<feature type="compositionally biased region" description="Acidic residues" evidence="22">
    <location>
        <begin position="495"/>
        <end position="506"/>
    </location>
</feature>
<dbReference type="GO" id="GO:0005543">
    <property type="term" value="F:phospholipid binding"/>
    <property type="evidence" value="ECO:0007669"/>
    <property type="project" value="TreeGrafter"/>
</dbReference>
<dbReference type="Pfam" id="PF03114">
    <property type="entry name" value="BAR"/>
    <property type="match status" value="1"/>
</dbReference>
<evidence type="ECO:0000256" key="13">
    <source>
        <dbReference type="ARBA" id="ARBA00023054"/>
    </source>
</evidence>
<evidence type="ECO:0000256" key="6">
    <source>
        <dbReference type="ARBA" id="ARBA00022475"/>
    </source>
</evidence>
<evidence type="ECO:0000256" key="4">
    <source>
        <dbReference type="ARBA" id="ARBA00022443"/>
    </source>
</evidence>
<evidence type="ECO:0000256" key="22">
    <source>
        <dbReference type="SAM" id="MobiDB-lite"/>
    </source>
</evidence>
<evidence type="ECO:0000313" key="25">
    <source>
        <dbReference type="Ensembl" id="ENSEBUP00000026151.1"/>
    </source>
</evidence>
<dbReference type="PRINTS" id="PR01251">
    <property type="entry name" value="AMPHIPHYSIN"/>
</dbReference>
<evidence type="ECO:0000256" key="21">
    <source>
        <dbReference type="PROSITE-ProRule" id="PRU00192"/>
    </source>
</evidence>
<keyword evidence="15" id="KW-0539">Nucleus</keyword>
<organism evidence="25 26">
    <name type="scientific">Eptatretus burgeri</name>
    <name type="common">Inshore hagfish</name>
    <dbReference type="NCBI Taxonomy" id="7764"/>
    <lineage>
        <taxon>Eukaryota</taxon>
        <taxon>Metazoa</taxon>
        <taxon>Chordata</taxon>
        <taxon>Craniata</taxon>
        <taxon>Vertebrata</taxon>
        <taxon>Cyclostomata</taxon>
        <taxon>Myxini</taxon>
        <taxon>Myxiniformes</taxon>
        <taxon>Myxinidae</taxon>
        <taxon>Eptatretinae</taxon>
        <taxon>Eptatretus</taxon>
    </lineage>
</organism>
<keyword evidence="4 21" id="KW-0728">SH3 domain</keyword>
<dbReference type="GeneTree" id="ENSGT00950000182882"/>
<feature type="region of interest" description="Disordered" evidence="22">
    <location>
        <begin position="1"/>
        <end position="23"/>
    </location>
</feature>
<keyword evidence="26" id="KW-1185">Reference proteome</keyword>
<keyword evidence="11" id="KW-0221">Differentiation</keyword>
<dbReference type="SUPFAM" id="SSF50044">
    <property type="entry name" value="SH3-domain"/>
    <property type="match status" value="1"/>
</dbReference>
<evidence type="ECO:0000259" key="24">
    <source>
        <dbReference type="PROSITE" id="PS51021"/>
    </source>
</evidence>
<proteinExistence type="predicted"/>
<dbReference type="InterPro" id="IPR004148">
    <property type="entry name" value="BAR_dom"/>
</dbReference>
<dbReference type="InterPro" id="IPR036028">
    <property type="entry name" value="SH3-like_dom_sf"/>
</dbReference>
<protein>
    <recommendedName>
        <fullName evidence="17">Myc box-dependent-interacting protein 1</fullName>
    </recommendedName>
    <alternativeName>
        <fullName evidence="18">Amphiphysin II</fullName>
    </alternativeName>
    <alternativeName>
        <fullName evidence="20">Amphiphysin-like protein</fullName>
    </alternativeName>
    <alternativeName>
        <fullName evidence="19">Bridging integrator 1</fullName>
    </alternativeName>
</protein>
<feature type="domain" description="SH3" evidence="23">
    <location>
        <begin position="571"/>
        <end position="643"/>
    </location>
</feature>
<keyword evidence="7" id="KW-0963">Cytoplasm</keyword>
<evidence type="ECO:0000313" key="26">
    <source>
        <dbReference type="Proteomes" id="UP000694388"/>
    </source>
</evidence>
<evidence type="ECO:0000256" key="17">
    <source>
        <dbReference type="ARBA" id="ARBA00069394"/>
    </source>
</evidence>
<dbReference type="GO" id="GO:0030424">
    <property type="term" value="C:axon"/>
    <property type="evidence" value="ECO:0007669"/>
    <property type="project" value="UniProtKB-ARBA"/>
</dbReference>
<evidence type="ECO:0000259" key="23">
    <source>
        <dbReference type="PROSITE" id="PS50002"/>
    </source>
</evidence>
<dbReference type="Proteomes" id="UP000694388">
    <property type="component" value="Unplaced"/>
</dbReference>
<evidence type="ECO:0000256" key="9">
    <source>
        <dbReference type="ARBA" id="ARBA00022583"/>
    </source>
</evidence>
<evidence type="ECO:0000256" key="8">
    <source>
        <dbReference type="ARBA" id="ARBA00022553"/>
    </source>
</evidence>
<keyword evidence="12" id="KW-0007">Acetylation</keyword>
<dbReference type="Gene3D" id="2.30.30.40">
    <property type="entry name" value="SH3 Domains"/>
    <property type="match status" value="1"/>
</dbReference>